<evidence type="ECO:0000259" key="7">
    <source>
        <dbReference type="PROSITE" id="PS50109"/>
    </source>
</evidence>
<dbReference type="EMBL" id="JACHFN010000009">
    <property type="protein sequence ID" value="MBB5235052.1"/>
    <property type="molecule type" value="Genomic_DNA"/>
</dbReference>
<evidence type="ECO:0000313" key="8">
    <source>
        <dbReference type="EMBL" id="MBB5235052.1"/>
    </source>
</evidence>
<dbReference type="PRINTS" id="PR00344">
    <property type="entry name" value="BCTRLSENSOR"/>
</dbReference>
<dbReference type="Proteomes" id="UP000525389">
    <property type="component" value="Unassembled WGS sequence"/>
</dbReference>
<comment type="catalytic activity">
    <reaction evidence="1">
        <text>ATP + protein L-histidine = ADP + protein N-phospho-L-histidine.</text>
        <dbReference type="EC" id="2.7.13.3"/>
    </reaction>
</comment>
<dbReference type="GO" id="GO:0005886">
    <property type="term" value="C:plasma membrane"/>
    <property type="evidence" value="ECO:0007669"/>
    <property type="project" value="TreeGrafter"/>
</dbReference>
<name>A0A7W8GG45_9DEIO</name>
<evidence type="ECO:0000256" key="4">
    <source>
        <dbReference type="ARBA" id="ARBA00022679"/>
    </source>
</evidence>
<dbReference type="InterPro" id="IPR036097">
    <property type="entry name" value="HisK_dim/P_sf"/>
</dbReference>
<dbReference type="SUPFAM" id="SSF55874">
    <property type="entry name" value="ATPase domain of HSP90 chaperone/DNA topoisomerase II/histidine kinase"/>
    <property type="match status" value="1"/>
</dbReference>
<dbReference type="AlphaFoldDB" id="A0A7W8GG45"/>
<sequence length="421" mass="45748">MIPGSGGQTAAKLHRVPPGVRLREALLAALPALVTVALLLVATQPAHQSLLARGDGWSLYAYQGLAQDVQQYQVARLDPALDPAERRDIRDRALSSLHTPAQFAELKAVEGQGDARLAEVRALLERDTPASVAAAARQAVQLNAQAENLANARGQAYLEAFNQMRRALLLTALATGVLSMLLIWRALLLWRSERERRALREARQREALSLASHELRRPLQALLLASDLLRRAETPEQRQHLLGMVEDSALQLASRADLSRLDDLYLDVTLRVAPTDLRRLAERLAGGRVQVRVPAPPVVWPVDPGRVRQILENLIENALKYSAGPVEVAVERAAAPVPGAPPQITVRDHGPGIPAEQRTRLFLPFERGPQGLTPGQGLGLSLARRYARAHGGDVTLEDAPGGGTLARVTLGQPPLIDERRG</sequence>
<gene>
    <name evidence="8" type="ORF">HNQ09_002500</name>
</gene>
<comment type="caution">
    <text evidence="8">The sequence shown here is derived from an EMBL/GenBank/DDBJ whole genome shotgun (WGS) entry which is preliminary data.</text>
</comment>
<keyword evidence="3" id="KW-0597">Phosphoprotein</keyword>
<evidence type="ECO:0000256" key="2">
    <source>
        <dbReference type="ARBA" id="ARBA00012438"/>
    </source>
</evidence>
<accession>A0A7W8GG45</accession>
<dbReference type="InterPro" id="IPR005467">
    <property type="entry name" value="His_kinase_dom"/>
</dbReference>
<keyword evidence="4" id="KW-0808">Transferase</keyword>
<feature type="transmembrane region" description="Helical" evidence="6">
    <location>
        <begin position="167"/>
        <end position="190"/>
    </location>
</feature>
<keyword evidence="9" id="KW-1185">Reference proteome</keyword>
<protein>
    <recommendedName>
        <fullName evidence="2">histidine kinase</fullName>
        <ecNumber evidence="2">2.7.13.3</ecNumber>
    </recommendedName>
</protein>
<dbReference type="Pfam" id="PF02518">
    <property type="entry name" value="HATPase_c"/>
    <property type="match status" value="1"/>
</dbReference>
<dbReference type="Pfam" id="PF00512">
    <property type="entry name" value="HisKA"/>
    <property type="match status" value="1"/>
</dbReference>
<evidence type="ECO:0000256" key="1">
    <source>
        <dbReference type="ARBA" id="ARBA00000085"/>
    </source>
</evidence>
<evidence type="ECO:0000313" key="9">
    <source>
        <dbReference type="Proteomes" id="UP000525389"/>
    </source>
</evidence>
<dbReference type="PANTHER" id="PTHR43047:SF72">
    <property type="entry name" value="OSMOSENSING HISTIDINE PROTEIN KINASE SLN1"/>
    <property type="match status" value="1"/>
</dbReference>
<keyword evidence="6" id="KW-1133">Transmembrane helix</keyword>
<keyword evidence="5 8" id="KW-0418">Kinase</keyword>
<dbReference type="CDD" id="cd00082">
    <property type="entry name" value="HisKA"/>
    <property type="match status" value="1"/>
</dbReference>
<organism evidence="8 9">
    <name type="scientific">Deinococcus budaensis</name>
    <dbReference type="NCBI Taxonomy" id="1665626"/>
    <lineage>
        <taxon>Bacteria</taxon>
        <taxon>Thermotogati</taxon>
        <taxon>Deinococcota</taxon>
        <taxon>Deinococci</taxon>
        <taxon>Deinococcales</taxon>
        <taxon>Deinococcaceae</taxon>
        <taxon>Deinococcus</taxon>
    </lineage>
</organism>
<dbReference type="SUPFAM" id="SSF47384">
    <property type="entry name" value="Homodimeric domain of signal transducing histidine kinase"/>
    <property type="match status" value="1"/>
</dbReference>
<evidence type="ECO:0000256" key="5">
    <source>
        <dbReference type="ARBA" id="ARBA00022777"/>
    </source>
</evidence>
<dbReference type="GO" id="GO:0000155">
    <property type="term" value="F:phosphorelay sensor kinase activity"/>
    <property type="evidence" value="ECO:0007669"/>
    <property type="project" value="InterPro"/>
</dbReference>
<keyword evidence="6" id="KW-0472">Membrane</keyword>
<feature type="domain" description="Histidine kinase" evidence="7">
    <location>
        <begin position="210"/>
        <end position="414"/>
    </location>
</feature>
<dbReference type="SMART" id="SM00387">
    <property type="entry name" value="HATPase_c"/>
    <property type="match status" value="1"/>
</dbReference>
<dbReference type="RefSeq" id="WP_343057779.1">
    <property type="nucleotide sequence ID" value="NZ_JACHFN010000009.1"/>
</dbReference>
<evidence type="ECO:0000256" key="6">
    <source>
        <dbReference type="SAM" id="Phobius"/>
    </source>
</evidence>
<dbReference type="EC" id="2.7.13.3" evidence="2"/>
<dbReference type="InterPro" id="IPR003594">
    <property type="entry name" value="HATPase_dom"/>
</dbReference>
<dbReference type="GO" id="GO:0009927">
    <property type="term" value="F:histidine phosphotransfer kinase activity"/>
    <property type="evidence" value="ECO:0007669"/>
    <property type="project" value="TreeGrafter"/>
</dbReference>
<dbReference type="CDD" id="cd00075">
    <property type="entry name" value="HATPase"/>
    <property type="match status" value="1"/>
</dbReference>
<dbReference type="PANTHER" id="PTHR43047">
    <property type="entry name" value="TWO-COMPONENT HISTIDINE PROTEIN KINASE"/>
    <property type="match status" value="1"/>
</dbReference>
<dbReference type="PROSITE" id="PS50109">
    <property type="entry name" value="HIS_KIN"/>
    <property type="match status" value="1"/>
</dbReference>
<dbReference type="InterPro" id="IPR036890">
    <property type="entry name" value="HATPase_C_sf"/>
</dbReference>
<dbReference type="InterPro" id="IPR004358">
    <property type="entry name" value="Sig_transdc_His_kin-like_C"/>
</dbReference>
<dbReference type="Gene3D" id="1.10.287.130">
    <property type="match status" value="1"/>
</dbReference>
<dbReference type="InterPro" id="IPR003661">
    <property type="entry name" value="HisK_dim/P_dom"/>
</dbReference>
<proteinExistence type="predicted"/>
<evidence type="ECO:0000256" key="3">
    <source>
        <dbReference type="ARBA" id="ARBA00022553"/>
    </source>
</evidence>
<dbReference type="Gene3D" id="3.30.565.10">
    <property type="entry name" value="Histidine kinase-like ATPase, C-terminal domain"/>
    <property type="match status" value="1"/>
</dbReference>
<keyword evidence="6" id="KW-0812">Transmembrane</keyword>
<reference evidence="8 9" key="1">
    <citation type="submission" date="2020-08" db="EMBL/GenBank/DDBJ databases">
        <title>Genomic Encyclopedia of Type Strains, Phase IV (KMG-IV): sequencing the most valuable type-strain genomes for metagenomic binning, comparative biology and taxonomic classification.</title>
        <authorList>
            <person name="Goeker M."/>
        </authorList>
    </citation>
    <scope>NUCLEOTIDE SEQUENCE [LARGE SCALE GENOMIC DNA]</scope>
    <source>
        <strain evidence="8 9">DSM 101791</strain>
    </source>
</reference>
<feature type="transmembrane region" description="Helical" evidence="6">
    <location>
        <begin position="25"/>
        <end position="43"/>
    </location>
</feature>